<evidence type="ECO:0000256" key="4">
    <source>
        <dbReference type="SAM" id="MobiDB-lite"/>
    </source>
</evidence>
<gene>
    <name evidence="6" type="primary">cmkC</name>
    <name evidence="6" type="ORF">LSUE1_G000317</name>
</gene>
<comment type="caution">
    <text evidence="6">The sequence shown here is derived from an EMBL/GenBank/DDBJ whole genome shotgun (WGS) entry which is preliminary data.</text>
</comment>
<dbReference type="SMART" id="SM00220">
    <property type="entry name" value="S_TKc"/>
    <property type="match status" value="1"/>
</dbReference>
<keyword evidence="7" id="KW-1185">Reference proteome</keyword>
<feature type="region of interest" description="Disordered" evidence="4">
    <location>
        <begin position="479"/>
        <end position="503"/>
    </location>
</feature>
<dbReference type="FunFam" id="3.30.200.20:FF:000447">
    <property type="entry name" value="Calcium/calmodulin dependent protein kinase"/>
    <property type="match status" value="1"/>
</dbReference>
<dbReference type="FunFam" id="1.10.510.10:FF:000995">
    <property type="entry name" value="BcCMK3, calcium/calmodulin-dependent protein kinase"/>
    <property type="match status" value="1"/>
</dbReference>
<feature type="region of interest" description="Disordered" evidence="4">
    <location>
        <begin position="53"/>
        <end position="91"/>
    </location>
</feature>
<evidence type="ECO:0000256" key="2">
    <source>
        <dbReference type="ARBA" id="ARBA00022840"/>
    </source>
</evidence>
<feature type="domain" description="Protein kinase" evidence="5">
    <location>
        <begin position="100"/>
        <end position="403"/>
    </location>
</feature>
<dbReference type="GO" id="GO:0035556">
    <property type="term" value="P:intracellular signal transduction"/>
    <property type="evidence" value="ECO:0007669"/>
    <property type="project" value="TreeGrafter"/>
</dbReference>
<keyword evidence="6" id="KW-0418">Kinase</keyword>
<dbReference type="Gene3D" id="3.30.200.20">
    <property type="entry name" value="Phosphorylase Kinase, domain 1"/>
    <property type="match status" value="1"/>
</dbReference>
<dbReference type="PROSITE" id="PS00108">
    <property type="entry name" value="PROTEIN_KINASE_ST"/>
    <property type="match status" value="1"/>
</dbReference>
<dbReference type="SUPFAM" id="SSF56112">
    <property type="entry name" value="Protein kinase-like (PK-like)"/>
    <property type="match status" value="1"/>
</dbReference>
<dbReference type="Pfam" id="PF00069">
    <property type="entry name" value="Pkinase"/>
    <property type="match status" value="1"/>
</dbReference>
<dbReference type="OrthoDB" id="68483at2759"/>
<keyword evidence="1 3" id="KW-0547">Nucleotide-binding</keyword>
<accession>A0A8T9CK66</accession>
<dbReference type="GO" id="GO:0004674">
    <property type="term" value="F:protein serine/threonine kinase activity"/>
    <property type="evidence" value="ECO:0007669"/>
    <property type="project" value="TreeGrafter"/>
</dbReference>
<evidence type="ECO:0000256" key="1">
    <source>
        <dbReference type="ARBA" id="ARBA00022741"/>
    </source>
</evidence>
<dbReference type="Proteomes" id="UP000469558">
    <property type="component" value="Unassembled WGS sequence"/>
</dbReference>
<evidence type="ECO:0000313" key="7">
    <source>
        <dbReference type="Proteomes" id="UP000469558"/>
    </source>
</evidence>
<dbReference type="InterPro" id="IPR000719">
    <property type="entry name" value="Prot_kinase_dom"/>
</dbReference>
<dbReference type="InterPro" id="IPR008271">
    <property type="entry name" value="Ser/Thr_kinase_AS"/>
</dbReference>
<dbReference type="AlphaFoldDB" id="A0A8T9CK66"/>
<keyword evidence="6" id="KW-0808">Transferase</keyword>
<protein>
    <submittedName>
        <fullName evidence="6">Calcium/calmodulin-dependent protein kinase kinase cmkC</fullName>
    </submittedName>
</protein>
<evidence type="ECO:0000313" key="6">
    <source>
        <dbReference type="EMBL" id="TVY84907.1"/>
    </source>
</evidence>
<dbReference type="CDD" id="cd14008">
    <property type="entry name" value="STKc_LKB1_CaMKK"/>
    <property type="match status" value="1"/>
</dbReference>
<dbReference type="InterPro" id="IPR017441">
    <property type="entry name" value="Protein_kinase_ATP_BS"/>
</dbReference>
<dbReference type="PANTHER" id="PTHR24346:SF77">
    <property type="entry name" value="SERINE THREONINE PROTEIN KINASE"/>
    <property type="match status" value="1"/>
</dbReference>
<proteinExistence type="predicted"/>
<evidence type="ECO:0000259" key="5">
    <source>
        <dbReference type="PROSITE" id="PS50011"/>
    </source>
</evidence>
<sequence>MSSSFASDCQDHGHAGDISKEEAEVGILPSHGISLDIQGVTQQGRPPIIKHLSAPAYQSPLRHHRRQASQHREVKETLNARSEYTNNEEDGKAERRINQYIIKDEIGRGSYGAVHLAVDQYGKEYAVKEFSKSRLRKRAQSNILRRPHGGPRRPGHLAAGLGFNAPLHRHSASDIQNVEEQGNPLYLIKEEIAIMKKLNHPNLVSLIEVLDDPEEDSLYMVLEMCKKGVVMKVGLGEKSDPYDVESCRCWFRDLILGIEYLHAQGVVHRDIKPDNLLLTEDDVLKIVDFGVSEMFEPSSQMRTAKSAGSPAFLPPELCVTKHGDVSGKAADIWSMGISLYCLRFGRIPFERPGVLELYEAIKNDDLDMEPDHEPKFCNLIRRLLEKDPSKRITMEEIRDHPWVTRDGIDPLLPAHENTADLVEPPSETEVNHAITAKMGNVLTMMKAVKKFKGLLNPHKRPAGITKTLGHSIRQFRQSSSGSLLNVDGSLEPQHQKSKSIDLHDRRAVEQALAAEGVHHDMSPPDANDHRSIESRIDPSMVMMSSPEQSASRPLPKKLSTDDYPTPTPGLARADTHEKGHAHDPLDEEPLFFGIGSGSGDYLEAPPQECVAESPTAADFSIYDTAYQQEVDRIRESQGHTATVYLTRRVDNKKKYKADANMVDAPSSSQVFGPHEGFKNLLDSARERQDKPAAKEKMLASGGTFADLASKAVANSKAMGKDISDKGSYALDQVLEKMAEKKKETLGDN</sequence>
<dbReference type="PROSITE" id="PS50011">
    <property type="entry name" value="PROTEIN_KINASE_DOM"/>
    <property type="match status" value="1"/>
</dbReference>
<name>A0A8T9CK66_9HELO</name>
<feature type="compositionally biased region" description="Basic and acidic residues" evidence="4">
    <location>
        <begin position="573"/>
        <end position="582"/>
    </location>
</feature>
<reference evidence="6 7" key="1">
    <citation type="submission" date="2018-05" db="EMBL/GenBank/DDBJ databases">
        <title>Genome sequencing and assembly of the regulated plant pathogen Lachnellula willkommii and related sister species for the development of diagnostic species identification markers.</title>
        <authorList>
            <person name="Giroux E."/>
            <person name="Bilodeau G."/>
        </authorList>
    </citation>
    <scope>NUCLEOTIDE SEQUENCE [LARGE SCALE GENOMIC DNA]</scope>
    <source>
        <strain evidence="6 7">CBS 268.59</strain>
    </source>
</reference>
<dbReference type="PANTHER" id="PTHR24346">
    <property type="entry name" value="MAP/MICROTUBULE AFFINITY-REGULATING KINASE"/>
    <property type="match status" value="1"/>
</dbReference>
<dbReference type="InterPro" id="IPR011009">
    <property type="entry name" value="Kinase-like_dom_sf"/>
</dbReference>
<organism evidence="6 7">
    <name type="scientific">Lachnellula suecica</name>
    <dbReference type="NCBI Taxonomy" id="602035"/>
    <lineage>
        <taxon>Eukaryota</taxon>
        <taxon>Fungi</taxon>
        <taxon>Dikarya</taxon>
        <taxon>Ascomycota</taxon>
        <taxon>Pezizomycotina</taxon>
        <taxon>Leotiomycetes</taxon>
        <taxon>Helotiales</taxon>
        <taxon>Lachnaceae</taxon>
        <taxon>Lachnellula</taxon>
    </lineage>
</organism>
<dbReference type="GO" id="GO:0005524">
    <property type="term" value="F:ATP binding"/>
    <property type="evidence" value="ECO:0007669"/>
    <property type="project" value="UniProtKB-UniRule"/>
</dbReference>
<feature type="region of interest" description="Disordered" evidence="4">
    <location>
        <begin position="542"/>
        <end position="582"/>
    </location>
</feature>
<feature type="binding site" evidence="3">
    <location>
        <position position="128"/>
    </location>
    <ligand>
        <name>ATP</name>
        <dbReference type="ChEBI" id="CHEBI:30616"/>
    </ligand>
</feature>
<dbReference type="EMBL" id="QGMK01000046">
    <property type="protein sequence ID" value="TVY84907.1"/>
    <property type="molecule type" value="Genomic_DNA"/>
</dbReference>
<evidence type="ECO:0000256" key="3">
    <source>
        <dbReference type="PROSITE-ProRule" id="PRU10141"/>
    </source>
</evidence>
<dbReference type="Gene3D" id="1.10.510.10">
    <property type="entry name" value="Transferase(Phosphotransferase) domain 1"/>
    <property type="match status" value="1"/>
</dbReference>
<keyword evidence="2 3" id="KW-0067">ATP-binding</keyword>
<dbReference type="GO" id="GO:0005737">
    <property type="term" value="C:cytoplasm"/>
    <property type="evidence" value="ECO:0007669"/>
    <property type="project" value="TreeGrafter"/>
</dbReference>
<dbReference type="PROSITE" id="PS00107">
    <property type="entry name" value="PROTEIN_KINASE_ATP"/>
    <property type="match status" value="1"/>
</dbReference>